<dbReference type="RefSeq" id="WP_280575511.1">
    <property type="nucleotide sequence ID" value="NZ_JARXRM010000043.1"/>
</dbReference>
<feature type="signal peptide" evidence="1">
    <location>
        <begin position="1"/>
        <end position="24"/>
    </location>
</feature>
<dbReference type="Proteomes" id="UP001156940">
    <property type="component" value="Unassembled WGS sequence"/>
</dbReference>
<dbReference type="EMBL" id="JARXRM010000043">
    <property type="protein sequence ID" value="MDH5824214.1"/>
    <property type="molecule type" value="Genomic_DNA"/>
</dbReference>
<sequence length="330" mass="35826">MNRSTISLACATAIQVFVVGAANAGPQEEPMSVPFTVLRVQEFKEYSEVELVGVEGTAFEQAVQATCTSARPPAAPLVTALGGVVVNWLFSRVSSGISKRLKKRIEEHTASYSTPPIYHPVRSSNVGNSQQITPGSGEEPGMFPQTCVVMQRIECKSYVDKIGRPHAECIPGTEEDGFTAAIVMRDESTHLRVLPVATHLGQRKARHHSGDYVVSTTFRIQAISYQDGEGSLWLSPETKAFSHVCMIERNAPTDANCSMNFPITNTQWAEASVLPMPPRTVRALVFSVGEVGEPSRGLKGFAEFMESSGSDMSEALSEAFQLKIGLKDDE</sequence>
<organism evidence="2 3">
    <name type="scientific">Luteimonas endophytica</name>
    <dbReference type="NCBI Taxonomy" id="3042023"/>
    <lineage>
        <taxon>Bacteria</taxon>
        <taxon>Pseudomonadati</taxon>
        <taxon>Pseudomonadota</taxon>
        <taxon>Gammaproteobacteria</taxon>
        <taxon>Lysobacterales</taxon>
        <taxon>Lysobacteraceae</taxon>
        <taxon>Luteimonas</taxon>
    </lineage>
</organism>
<feature type="chain" id="PRO_5045604576" evidence="1">
    <location>
        <begin position="25"/>
        <end position="330"/>
    </location>
</feature>
<reference evidence="2 3" key="1">
    <citation type="submission" date="2023-04" db="EMBL/GenBank/DDBJ databases">
        <title>Luteimonas endophyticus RD2P54.</title>
        <authorList>
            <person name="Sun J.-Q."/>
        </authorList>
    </citation>
    <scope>NUCLEOTIDE SEQUENCE [LARGE SCALE GENOMIC DNA]</scope>
    <source>
        <strain evidence="2 3">RD2P54</strain>
    </source>
</reference>
<proteinExistence type="predicted"/>
<gene>
    <name evidence="2" type="ORF">QFW77_14630</name>
</gene>
<accession>A0ABT6JBL6</accession>
<evidence type="ECO:0000256" key="1">
    <source>
        <dbReference type="SAM" id="SignalP"/>
    </source>
</evidence>
<protein>
    <submittedName>
        <fullName evidence="2">Uncharacterized protein</fullName>
    </submittedName>
</protein>
<keyword evidence="3" id="KW-1185">Reference proteome</keyword>
<comment type="caution">
    <text evidence="2">The sequence shown here is derived from an EMBL/GenBank/DDBJ whole genome shotgun (WGS) entry which is preliminary data.</text>
</comment>
<keyword evidence="1" id="KW-0732">Signal</keyword>
<name>A0ABT6JBL6_9GAMM</name>
<evidence type="ECO:0000313" key="2">
    <source>
        <dbReference type="EMBL" id="MDH5824214.1"/>
    </source>
</evidence>
<evidence type="ECO:0000313" key="3">
    <source>
        <dbReference type="Proteomes" id="UP001156940"/>
    </source>
</evidence>